<gene>
    <name evidence="1" type="ORF">LTR37_016702</name>
</gene>
<evidence type="ECO:0000313" key="1">
    <source>
        <dbReference type="EMBL" id="KAK3698915.1"/>
    </source>
</evidence>
<reference evidence="1" key="1">
    <citation type="submission" date="2023-07" db="EMBL/GenBank/DDBJ databases">
        <title>Black Yeasts Isolated from many extreme environments.</title>
        <authorList>
            <person name="Coleine C."/>
            <person name="Stajich J.E."/>
            <person name="Selbmann L."/>
        </authorList>
    </citation>
    <scope>NUCLEOTIDE SEQUENCE</scope>
    <source>
        <strain evidence="1">CCFEE 5714</strain>
    </source>
</reference>
<evidence type="ECO:0000313" key="2">
    <source>
        <dbReference type="Proteomes" id="UP001281147"/>
    </source>
</evidence>
<keyword evidence="2" id="KW-1185">Reference proteome</keyword>
<protein>
    <submittedName>
        <fullName evidence="1">Uncharacterized protein</fullName>
    </submittedName>
</protein>
<organism evidence="1 2">
    <name type="scientific">Vermiconidia calcicola</name>
    <dbReference type="NCBI Taxonomy" id="1690605"/>
    <lineage>
        <taxon>Eukaryota</taxon>
        <taxon>Fungi</taxon>
        <taxon>Dikarya</taxon>
        <taxon>Ascomycota</taxon>
        <taxon>Pezizomycotina</taxon>
        <taxon>Dothideomycetes</taxon>
        <taxon>Dothideomycetidae</taxon>
        <taxon>Mycosphaerellales</taxon>
        <taxon>Extremaceae</taxon>
        <taxon>Vermiconidia</taxon>
    </lineage>
</organism>
<sequence>MKRWQDRGEVQDSDDEEVTDEEVEWLQPKQATTYGRKARESNKSAASHSDSLERAGDHIDTSTTLIAPASSSQSQVEHRNGGTDLEKDSRSEQSEELPDVRQILLGNNSNQQYLIPEQAPDLFSVPSSPLSERDVSPPAPEFRLPGQGDRARQVESTRYNRNDHPGLPTQALLPKHLSAADVGRRNLRARNEKQLHPYMFDKVQFQRQFRERGLQTFRFAVPEPTAAETQDASLSGDESSSQLIYGGGSSPVVRPSSPLQEGLGNDEVHQTYYSNDQMGEGGSGSEEELPDLPQFFGRSGTNAASSGTKRRKLYHPSRLPDSTTLATATTTSGQQQDEFSVPPSPPPTSSDNAIARNPRPVTTGFRMPRGLTPAPLPTPQISSVRRAMLDDDDDSSDPEPSLERSRPPTALGSRQRTATASVSPASSDSEPTDAIEQRRLGRERKRIRGVLPASWLRIDLRAQQKQASPSPARRRRISSASPSPTMPQRGVAQRVNRARSPNQPGVINISDDDSEPQSRPASPFANLRQPTIHFDRERKTTVTNDLVDDERMEVDWIDPMFAGSTRKRTSQATRKRQPKIRDAFTTARHRRHDISEQRNGLRQAAGIASTSAQPRQRRTRKRTPKPTPAHNLSILDAPEQRTAPDAKAPPFVRLAMRAARSRADQGRHSPTQKHIRLAREVDTADAEAVLQAWREGTVAPKRSTPAPPTHDLMDDGLREQDSDTTERAPKFRAPLTELSRNQQQRLPGPLRKEREGSKSRSKTVTVTRRPRVRQTRLQPTIMLARQFSPQPRTPTADDSKSKENLQRNRRPPHLQPQAVRFRGAQLESLEHDFDRDHRTAAFERRMQLLTENVARGPRRSGAATDFQLNRFLHDAEETSAPTAGEHGVDLSYDTAHQGQSKYPGPHTSLPHRSRKRQTRRLDAETRRYRQPSEPLPEIINLGDAIDEPASGKATLLEGLKSFGTRYATDFDILPLALGTYFHESSFIGSGDFAASLDFSKRCLDVPTGRILIHLNGDVLEWGAWTEDVTVGLSRISTAISDELKSLNGNNETHVVEEDASLVLSTVDYLLRSTVRYFARCLAFLDPVDRRTCILRLQSFVEDMLEAVMEHQPVHKAGNDTAIRCLQYAVVLANVALGLCDHPLVQLDAKARCNDLVARAAQRLARTMFPNALAELRTFYENNRQTSKRESGLKDTDTAVCCMVILHHVLDAGNSTASSFWNVAYQALDVDASTLTNVAQLDKVWYDIFTLLPILEIDKQGIARVGSRTQGMREDWSLVKRLIDRVFELYPATSLLHGSTINDYLRATLVRCHRHISTWGWWKCESILGAVFDFFARRGLAQLHKEESRGSARFLEELNHHPSMEVQAEDRSFHIFLKMLASGLQGMRKHSIYTDKKIGGIAWRFIPNHGRTHRKDAEVRQEDLDALRNHHDLLCTLYYATPSDHRLRVALIQNLVDHSTSHREACRLNVRAWANLASFQMSTTESKEHLERFIVWFRDILCTTINQYRLARTEVEQDVASAGVQSIAQISQAVVEDTIARNQRRIAATLVDGLAALTRALRASSSLDNATQLLEGSTFWQVFDLFDPTARRLSGMLDEALEVAEAALEIQAKFSASNESQPRSDDSQDYGDSTALQELASGPAEGRYDNRTIAEILHEPVSHMISNVFGADAASDDAFLIKLVDLWSGLAQIMVQSGKRSWTNYIGDYSSEAWDQLLDTEHRRKFTPYFLSCIVASGNVDLSETSILTFWLKSLVEREATLKFQHSLTNALLNQHPNEQLLHNLPFSRRARDRFDISLHELRQRRIALLSSVLSNMGKAFDDAIHDRPHAVQGVRRAYTNMLQQLTQAMKSNYQELQTPHNADVADVQAQGAYVEFVQQVVSFMQQYTTDICPVDRFFTDSAAFPLPAADPMYVVGRLRSYVPKLAEPRKRKELAVFVQTVSERAAVDNQQPYLVDQLVTAMTGVLERGNARTPSLRHVLMTAVFPAYIEGALTSACSWIIAKPILQACGRAAGDFLYNMVLEDDSSLQTVAGTMSALLHSMLKPAKLALLHPGLVVLPHVQTTLATIFATVRDCLTCVRYLEQCKRIAGTSTEALTDLIKVAGVLEARISDANSFDALEHIESAPEEDCPWPDTLDFSRKQIRDKFNNDCYARDGQYYVRRGNTSVEVVVALKDDEEERSQLLEALQQIRESYESIFTGRGLSRPGERSCGVEGLIV</sequence>
<dbReference type="Proteomes" id="UP001281147">
    <property type="component" value="Unassembled WGS sequence"/>
</dbReference>
<proteinExistence type="predicted"/>
<accession>A0ACC3MM22</accession>
<name>A0ACC3MM22_9PEZI</name>
<comment type="caution">
    <text evidence="1">The sequence shown here is derived from an EMBL/GenBank/DDBJ whole genome shotgun (WGS) entry which is preliminary data.</text>
</comment>
<dbReference type="EMBL" id="JAUTXU010000204">
    <property type="protein sequence ID" value="KAK3698915.1"/>
    <property type="molecule type" value="Genomic_DNA"/>
</dbReference>